<organism evidence="2 3">
    <name type="scientific">Paraburkholderia fungorum</name>
    <dbReference type="NCBI Taxonomy" id="134537"/>
    <lineage>
        <taxon>Bacteria</taxon>
        <taxon>Pseudomonadati</taxon>
        <taxon>Pseudomonadota</taxon>
        <taxon>Betaproteobacteria</taxon>
        <taxon>Burkholderiales</taxon>
        <taxon>Burkholderiaceae</taxon>
        <taxon>Paraburkholderia</taxon>
    </lineage>
</organism>
<comment type="caution">
    <text evidence="2">The sequence shown here is derived from an EMBL/GenBank/DDBJ whole genome shotgun (WGS) entry which is preliminary data.</text>
</comment>
<evidence type="ECO:0000313" key="3">
    <source>
        <dbReference type="Proteomes" id="UP001246473"/>
    </source>
</evidence>
<dbReference type="AlphaFoldDB" id="A0AAP5Q5F3"/>
<dbReference type="InterPro" id="IPR000866">
    <property type="entry name" value="AhpC/TSA"/>
</dbReference>
<evidence type="ECO:0000313" key="2">
    <source>
        <dbReference type="EMBL" id="MDT8835849.1"/>
    </source>
</evidence>
<sequence length="171" mass="19173">MSTVKPRAPVPALEVALTDGSTWKLSEQQSEHFTMIVFYRGLHCPVCKIYIRELEGRLNEFAARGVNVIAISSDTPERAQQSCSEWGLTNLTIGHGFPIVRARDWGLFVSHAIKDTESDEFFEPGLFLIKPDRTLYASSINSMPFARPHFGDVLNAIDFVVKNDYPARGEV</sequence>
<evidence type="ECO:0000259" key="1">
    <source>
        <dbReference type="PROSITE" id="PS51352"/>
    </source>
</evidence>
<dbReference type="RefSeq" id="WP_315696620.1">
    <property type="nucleotide sequence ID" value="NZ_JANSLM010000001.1"/>
</dbReference>
<dbReference type="SUPFAM" id="SSF52833">
    <property type="entry name" value="Thioredoxin-like"/>
    <property type="match status" value="1"/>
</dbReference>
<feature type="domain" description="Thioredoxin" evidence="1">
    <location>
        <begin position="4"/>
        <end position="162"/>
    </location>
</feature>
<dbReference type="EMBL" id="JANSLM010000001">
    <property type="protein sequence ID" value="MDT8835849.1"/>
    <property type="molecule type" value="Genomic_DNA"/>
</dbReference>
<dbReference type="Pfam" id="PF00578">
    <property type="entry name" value="AhpC-TSA"/>
    <property type="match status" value="1"/>
</dbReference>
<dbReference type="InterPro" id="IPR036249">
    <property type="entry name" value="Thioredoxin-like_sf"/>
</dbReference>
<gene>
    <name evidence="2" type="ORF">ParKJ_00290</name>
</gene>
<reference evidence="2" key="1">
    <citation type="submission" date="2022-08" db="EMBL/GenBank/DDBJ databases">
        <authorList>
            <person name="Kim S.-J."/>
        </authorList>
    </citation>
    <scope>NUCLEOTIDE SEQUENCE</scope>
    <source>
        <strain evidence="2">KJ</strain>
    </source>
</reference>
<protein>
    <submittedName>
        <fullName evidence="2">AhpC/TSA family protein</fullName>
    </submittedName>
</protein>
<dbReference type="InterPro" id="IPR013766">
    <property type="entry name" value="Thioredoxin_domain"/>
</dbReference>
<dbReference type="Proteomes" id="UP001246473">
    <property type="component" value="Unassembled WGS sequence"/>
</dbReference>
<dbReference type="PROSITE" id="PS51352">
    <property type="entry name" value="THIOREDOXIN_2"/>
    <property type="match status" value="1"/>
</dbReference>
<dbReference type="CDD" id="cd02970">
    <property type="entry name" value="PRX_like2"/>
    <property type="match status" value="1"/>
</dbReference>
<dbReference type="GO" id="GO:0016209">
    <property type="term" value="F:antioxidant activity"/>
    <property type="evidence" value="ECO:0007669"/>
    <property type="project" value="InterPro"/>
</dbReference>
<dbReference type="Gene3D" id="3.40.30.10">
    <property type="entry name" value="Glutaredoxin"/>
    <property type="match status" value="1"/>
</dbReference>
<proteinExistence type="predicted"/>
<name>A0AAP5Q5F3_9BURK</name>
<dbReference type="GO" id="GO:0016491">
    <property type="term" value="F:oxidoreductase activity"/>
    <property type="evidence" value="ECO:0007669"/>
    <property type="project" value="InterPro"/>
</dbReference>
<accession>A0AAP5Q5F3</accession>